<evidence type="ECO:0000313" key="1">
    <source>
        <dbReference type="EMBL" id="EOB07597.1"/>
    </source>
</evidence>
<keyword evidence="2" id="KW-1185">Reference proteome</keyword>
<organism evidence="1 2">
    <name type="scientific">Anas platyrhynchos</name>
    <name type="common">Mallard</name>
    <name type="synonym">Anas boschas</name>
    <dbReference type="NCBI Taxonomy" id="8839"/>
    <lineage>
        <taxon>Eukaryota</taxon>
        <taxon>Metazoa</taxon>
        <taxon>Chordata</taxon>
        <taxon>Craniata</taxon>
        <taxon>Vertebrata</taxon>
        <taxon>Euteleostomi</taxon>
        <taxon>Archelosauria</taxon>
        <taxon>Archosauria</taxon>
        <taxon>Dinosauria</taxon>
        <taxon>Saurischia</taxon>
        <taxon>Theropoda</taxon>
        <taxon>Coelurosauria</taxon>
        <taxon>Aves</taxon>
        <taxon>Neognathae</taxon>
        <taxon>Galloanserae</taxon>
        <taxon>Anseriformes</taxon>
        <taxon>Anatidae</taxon>
        <taxon>Anatinae</taxon>
        <taxon>Anas</taxon>
    </lineage>
</organism>
<evidence type="ECO:0000313" key="2">
    <source>
        <dbReference type="Proteomes" id="UP000296049"/>
    </source>
</evidence>
<sequence>MRRGLGGHMSPRHETLWCQGCFRTLTYYEIDNGIFAKCHRRDLFMVEKIQQLSRTAPVPVRSALNIEKIGPQISSEGSYSMMTTVRLTSYVTNIFVETHKTFAFTAKHLA</sequence>
<dbReference type="EMBL" id="KB742515">
    <property type="protein sequence ID" value="EOB07597.1"/>
    <property type="molecule type" value="Genomic_DNA"/>
</dbReference>
<reference evidence="2" key="1">
    <citation type="journal article" date="2013" name="Nat. Genet.">
        <title>The duck genome and transcriptome provide insight into an avian influenza virus reservoir species.</title>
        <authorList>
            <person name="Huang Y."/>
            <person name="Li Y."/>
            <person name="Burt D.W."/>
            <person name="Chen H."/>
            <person name="Zhang Y."/>
            <person name="Qian W."/>
            <person name="Kim H."/>
            <person name="Gan S."/>
            <person name="Zhao Y."/>
            <person name="Li J."/>
            <person name="Yi K."/>
            <person name="Feng H."/>
            <person name="Zhu P."/>
            <person name="Li B."/>
            <person name="Liu Q."/>
            <person name="Fairley S."/>
            <person name="Magor K.E."/>
            <person name="Du Z."/>
            <person name="Hu X."/>
            <person name="Goodman L."/>
            <person name="Tafer H."/>
            <person name="Vignal A."/>
            <person name="Lee T."/>
            <person name="Kim K.W."/>
            <person name="Sheng Z."/>
            <person name="An Y."/>
            <person name="Searle S."/>
            <person name="Herrero J."/>
            <person name="Groenen M.A."/>
            <person name="Crooijmans R.P."/>
            <person name="Faraut T."/>
            <person name="Cai Q."/>
            <person name="Webster R.G."/>
            <person name="Aldridge J.R."/>
            <person name="Warren W.C."/>
            <person name="Bartschat S."/>
            <person name="Kehr S."/>
            <person name="Marz M."/>
            <person name="Stadler P.F."/>
            <person name="Smith J."/>
            <person name="Kraus R.H."/>
            <person name="Zhao Y."/>
            <person name="Ren L."/>
            <person name="Fei J."/>
            <person name="Morisson M."/>
            <person name="Kaiser P."/>
            <person name="Griffin D.K."/>
            <person name="Rao M."/>
            <person name="Pitel F."/>
            <person name="Wang J."/>
            <person name="Li N."/>
        </authorList>
    </citation>
    <scope>NUCLEOTIDE SEQUENCE [LARGE SCALE GENOMIC DNA]</scope>
</reference>
<protein>
    <submittedName>
        <fullName evidence="1">Uncharacterized protein</fullName>
    </submittedName>
</protein>
<gene>
    <name evidence="1" type="ORF">Anapl_06815</name>
</gene>
<dbReference type="AlphaFoldDB" id="R0KCE9"/>
<dbReference type="Proteomes" id="UP000296049">
    <property type="component" value="Unassembled WGS sequence"/>
</dbReference>
<proteinExistence type="predicted"/>
<accession>R0KCE9</accession>
<name>R0KCE9_ANAPL</name>